<proteinExistence type="predicted"/>
<dbReference type="InterPro" id="IPR001584">
    <property type="entry name" value="Integrase_cat-core"/>
</dbReference>
<dbReference type="PANTHER" id="PTHR35046">
    <property type="entry name" value="ZINC KNUCKLE (CCHC-TYPE) FAMILY PROTEIN"/>
    <property type="match status" value="1"/>
</dbReference>
<dbReference type="SUPFAM" id="SSF53098">
    <property type="entry name" value="Ribonuclease H-like"/>
    <property type="match status" value="1"/>
</dbReference>
<dbReference type="PROSITE" id="PS50994">
    <property type="entry name" value="INTEGRASE"/>
    <property type="match status" value="1"/>
</dbReference>
<dbReference type="PANTHER" id="PTHR35046:SF26">
    <property type="entry name" value="RNA-DIRECTED DNA POLYMERASE"/>
    <property type="match status" value="1"/>
</dbReference>
<accession>A0AAW1K713</accession>
<name>A0AAW1K713_SAPOF</name>
<protein>
    <recommendedName>
        <fullName evidence="2">Integrase catalytic domain-containing protein</fullName>
    </recommendedName>
</protein>
<evidence type="ECO:0000313" key="3">
    <source>
        <dbReference type="EMBL" id="KAK9714126.1"/>
    </source>
</evidence>
<dbReference type="GO" id="GO:0015074">
    <property type="term" value="P:DNA integration"/>
    <property type="evidence" value="ECO:0007669"/>
    <property type="project" value="InterPro"/>
</dbReference>
<evidence type="ECO:0000313" key="4">
    <source>
        <dbReference type="Proteomes" id="UP001443914"/>
    </source>
</evidence>
<organism evidence="3 4">
    <name type="scientific">Saponaria officinalis</name>
    <name type="common">Common soapwort</name>
    <name type="synonym">Lychnis saponaria</name>
    <dbReference type="NCBI Taxonomy" id="3572"/>
    <lineage>
        <taxon>Eukaryota</taxon>
        <taxon>Viridiplantae</taxon>
        <taxon>Streptophyta</taxon>
        <taxon>Embryophyta</taxon>
        <taxon>Tracheophyta</taxon>
        <taxon>Spermatophyta</taxon>
        <taxon>Magnoliopsida</taxon>
        <taxon>eudicotyledons</taxon>
        <taxon>Gunneridae</taxon>
        <taxon>Pentapetalae</taxon>
        <taxon>Caryophyllales</taxon>
        <taxon>Caryophyllaceae</taxon>
        <taxon>Caryophylleae</taxon>
        <taxon>Saponaria</taxon>
    </lineage>
</organism>
<reference evidence="3" key="1">
    <citation type="submission" date="2024-03" db="EMBL/GenBank/DDBJ databases">
        <title>WGS assembly of Saponaria officinalis var. Norfolk2.</title>
        <authorList>
            <person name="Jenkins J."/>
            <person name="Shu S."/>
            <person name="Grimwood J."/>
            <person name="Barry K."/>
            <person name="Goodstein D."/>
            <person name="Schmutz J."/>
            <person name="Leebens-Mack J."/>
            <person name="Osbourn A."/>
        </authorList>
    </citation>
    <scope>NUCLEOTIDE SEQUENCE [LARGE SCALE GENOMIC DNA]</scope>
    <source>
        <strain evidence="3">JIC</strain>
    </source>
</reference>
<feature type="coiled-coil region" evidence="1">
    <location>
        <begin position="152"/>
        <end position="179"/>
    </location>
</feature>
<keyword evidence="1" id="KW-0175">Coiled coil</keyword>
<feature type="domain" description="Integrase catalytic" evidence="2">
    <location>
        <begin position="31"/>
        <end position="135"/>
    </location>
</feature>
<dbReference type="Proteomes" id="UP001443914">
    <property type="component" value="Unassembled WGS sequence"/>
</dbReference>
<dbReference type="InterPro" id="IPR036397">
    <property type="entry name" value="RNaseH_sf"/>
</dbReference>
<comment type="caution">
    <text evidence="3">The sequence shown here is derived from an EMBL/GenBank/DDBJ whole genome shotgun (WGS) entry which is preliminary data.</text>
</comment>
<gene>
    <name evidence="3" type="ORF">RND81_06G073200</name>
</gene>
<evidence type="ECO:0000256" key="1">
    <source>
        <dbReference type="SAM" id="Coils"/>
    </source>
</evidence>
<dbReference type="GO" id="GO:0003676">
    <property type="term" value="F:nucleic acid binding"/>
    <property type="evidence" value="ECO:0007669"/>
    <property type="project" value="InterPro"/>
</dbReference>
<keyword evidence="4" id="KW-1185">Reference proteome</keyword>
<dbReference type="Gene3D" id="3.30.420.10">
    <property type="entry name" value="Ribonuclease H-like superfamily/Ribonuclease H"/>
    <property type="match status" value="1"/>
</dbReference>
<dbReference type="EMBL" id="JBDFQZ010000006">
    <property type="protein sequence ID" value="KAK9714126.1"/>
    <property type="molecule type" value="Genomic_DNA"/>
</dbReference>
<sequence length="183" mass="20977">MPLPVPTRPWDDVSMDFIVALPRTQRGKDSIMVVVRLHGIPKTIVSDRDSKFLSYFWNTLWRKVGTKLLFSTSHHPQTDGQTEVTNRTLGTLLRGLVGKTQKVWDLKLAHAEFAYNRSPTHATAHSPFETVYGVNPYMPLDLIPLPQDEYVHKDAESNLKSMLKLHEQVRAKIQSANEAYRRK</sequence>
<evidence type="ECO:0000259" key="2">
    <source>
        <dbReference type="PROSITE" id="PS50994"/>
    </source>
</evidence>
<dbReference type="InterPro" id="IPR012337">
    <property type="entry name" value="RNaseH-like_sf"/>
</dbReference>
<dbReference type="AlphaFoldDB" id="A0AAW1K713"/>